<protein>
    <recommendedName>
        <fullName evidence="2 14">DNA ligase</fullName>
        <ecNumber evidence="1 14">6.5.1.2</ecNumber>
    </recommendedName>
    <alternativeName>
        <fullName evidence="14">Polydeoxyribonucleotide synthase [NAD(+)]</fullName>
    </alternativeName>
</protein>
<dbReference type="SUPFAM" id="SSF47781">
    <property type="entry name" value="RuvA domain 2-like"/>
    <property type="match status" value="1"/>
</dbReference>
<evidence type="ECO:0000313" key="17">
    <source>
        <dbReference type="EMBL" id="QNH53975.1"/>
    </source>
</evidence>
<dbReference type="InterPro" id="IPR004150">
    <property type="entry name" value="NAD_DNA_ligase_OB"/>
</dbReference>
<dbReference type="SMART" id="SM00532">
    <property type="entry name" value="LIGANc"/>
    <property type="match status" value="1"/>
</dbReference>
<evidence type="ECO:0000256" key="11">
    <source>
        <dbReference type="ARBA" id="ARBA00023211"/>
    </source>
</evidence>
<dbReference type="Gene3D" id="2.40.50.140">
    <property type="entry name" value="Nucleic acid-binding proteins"/>
    <property type="match status" value="1"/>
</dbReference>
<feature type="binding site" evidence="14">
    <location>
        <begin position="35"/>
        <end position="39"/>
    </location>
    <ligand>
        <name>NAD(+)</name>
        <dbReference type="ChEBI" id="CHEBI:57540"/>
    </ligand>
</feature>
<proteinExistence type="inferred from homology"/>
<keyword evidence="10 14" id="KW-0234">DNA repair</keyword>
<dbReference type="Gene3D" id="1.10.150.20">
    <property type="entry name" value="5' to 3' exonuclease, C-terminal subdomain"/>
    <property type="match status" value="2"/>
</dbReference>
<dbReference type="InterPro" id="IPR001357">
    <property type="entry name" value="BRCT_dom"/>
</dbReference>
<dbReference type="GO" id="GO:0006281">
    <property type="term" value="P:DNA repair"/>
    <property type="evidence" value="ECO:0007669"/>
    <property type="project" value="UniProtKB-KW"/>
</dbReference>
<dbReference type="Pfam" id="PF01653">
    <property type="entry name" value="DNA_ligase_aden"/>
    <property type="match status" value="1"/>
</dbReference>
<keyword evidence="8 14" id="KW-0460">Magnesium</keyword>
<keyword evidence="18" id="KW-1185">Reference proteome</keyword>
<dbReference type="Pfam" id="PF03120">
    <property type="entry name" value="OB_DNA_ligase"/>
    <property type="match status" value="1"/>
</dbReference>
<dbReference type="Pfam" id="PF00533">
    <property type="entry name" value="BRCT"/>
    <property type="match status" value="1"/>
</dbReference>
<dbReference type="KEGG" id="stim:H1B31_08930"/>
<keyword evidence="3 14" id="KW-0436">Ligase</keyword>
<evidence type="ECO:0000313" key="18">
    <source>
        <dbReference type="Proteomes" id="UP000515480"/>
    </source>
</evidence>
<gene>
    <name evidence="14 17" type="primary">ligA</name>
    <name evidence="17" type="ORF">H1B31_08930</name>
</gene>
<evidence type="ECO:0000256" key="7">
    <source>
        <dbReference type="ARBA" id="ARBA00022833"/>
    </source>
</evidence>
<dbReference type="CDD" id="cd17748">
    <property type="entry name" value="BRCT_DNA_ligase_like"/>
    <property type="match status" value="1"/>
</dbReference>
<dbReference type="GO" id="GO:0006260">
    <property type="term" value="P:DNA replication"/>
    <property type="evidence" value="ECO:0007669"/>
    <property type="project" value="UniProtKB-KW"/>
</dbReference>
<dbReference type="Gene3D" id="3.40.50.10190">
    <property type="entry name" value="BRCT domain"/>
    <property type="match status" value="1"/>
</dbReference>
<dbReference type="PROSITE" id="PS01056">
    <property type="entry name" value="DNA_LIGASE_N2"/>
    <property type="match status" value="1"/>
</dbReference>
<dbReference type="Gene3D" id="6.20.10.30">
    <property type="match status" value="1"/>
</dbReference>
<feature type="binding site" evidence="14">
    <location>
        <position position="313"/>
    </location>
    <ligand>
        <name>NAD(+)</name>
        <dbReference type="ChEBI" id="CHEBI:57540"/>
    </ligand>
</feature>
<feature type="binding site" evidence="14">
    <location>
        <position position="173"/>
    </location>
    <ligand>
        <name>NAD(+)</name>
        <dbReference type="ChEBI" id="CHEBI:57540"/>
    </ligand>
</feature>
<dbReference type="PIRSF" id="PIRSF001604">
    <property type="entry name" value="LigA"/>
    <property type="match status" value="1"/>
</dbReference>
<organism evidence="17 18">
    <name type="scientific">Selenomonas timonae</name>
    <dbReference type="NCBI Taxonomy" id="2754044"/>
    <lineage>
        <taxon>Bacteria</taxon>
        <taxon>Bacillati</taxon>
        <taxon>Bacillota</taxon>
        <taxon>Negativicutes</taxon>
        <taxon>Selenomonadales</taxon>
        <taxon>Selenomonadaceae</taxon>
        <taxon>Selenomonas</taxon>
    </lineage>
</organism>
<dbReference type="Gene3D" id="3.30.470.30">
    <property type="entry name" value="DNA ligase/mRNA capping enzyme"/>
    <property type="match status" value="1"/>
</dbReference>
<dbReference type="InterPro" id="IPR013839">
    <property type="entry name" value="DNAligase_adenylation"/>
</dbReference>
<dbReference type="FunFam" id="2.40.50.140:FF:000012">
    <property type="entry name" value="DNA ligase"/>
    <property type="match status" value="1"/>
</dbReference>
<keyword evidence="6 14" id="KW-0227">DNA damage</keyword>
<dbReference type="PANTHER" id="PTHR23389:SF9">
    <property type="entry name" value="DNA LIGASE"/>
    <property type="match status" value="1"/>
</dbReference>
<evidence type="ECO:0000256" key="5">
    <source>
        <dbReference type="ARBA" id="ARBA00022723"/>
    </source>
</evidence>
<keyword evidence="4 14" id="KW-0235">DNA replication</keyword>
<dbReference type="Pfam" id="PF03119">
    <property type="entry name" value="DNA_ligase_ZBD"/>
    <property type="match status" value="1"/>
</dbReference>
<dbReference type="InterPro" id="IPR012340">
    <property type="entry name" value="NA-bd_OB-fold"/>
</dbReference>
<dbReference type="NCBIfam" id="TIGR00575">
    <property type="entry name" value="dnlj"/>
    <property type="match status" value="1"/>
</dbReference>
<evidence type="ECO:0000256" key="4">
    <source>
        <dbReference type="ARBA" id="ARBA00022705"/>
    </source>
</evidence>
<dbReference type="SUPFAM" id="SSF50249">
    <property type="entry name" value="Nucleic acid-binding proteins"/>
    <property type="match status" value="1"/>
</dbReference>
<keyword evidence="7 14" id="KW-0862">Zinc</keyword>
<sequence length="678" mass="74483">MSDIVDIKSELAELRKKIRKYSKQYYDANASDISDYDFDMLMQRLKAIEAEYPELITKNSPTQKVGGSAQREVGVLVRHDVPMLSLQDVFSEEEIRSFVAGILSHFPTAEFVVEEKIDGLSLALRYENGALARAITRGDGTVQGEDVTLNARAISDVVEQLHEHIPYFEVRGEVYMERAAFAEVNERQELLGLKPFANPRNCAAGTLRQLDARVTRERRLSMFVFNLQRAEGRTFSSHTEAYDFMRAQGIKIISNYRVCHTADEVWNAITEIGVRRGDLPYDIDGAVVKVNDFAERTELGATAKAPRWAIAYKYPPEEKETVLRAIELSVGRTGRITPTAVFDPVQLCGTRVERATLHNQDYIDSLDIRIGDTILVYKSGEIIPRVKAVIKEKRPQTAEPYLIGDRCPVCHSHAVRESDTADIKCQNPACPAQVENHILNFVSRNAMDIKGFGESAVIGLTHEGYLHDIADIYALHLHREELIASGIIGREKSVDNRLAAIEASKANTPDRLLTGLGISGIGRAAAISLMQAFPSIDALQEIAITGPERILDVPDMGEISVQKLTEFFASESGKALLDKFRAAGVNFESAPIVRAGTALAGKSFVITGTLPTLSREECAALITAHGGVVKGSVSKKTDYLVAGEAAGSKLQKAEDLGIPVLDEAMLRGMIGADGKDII</sequence>
<feature type="binding site" evidence="14">
    <location>
        <position position="430"/>
    </location>
    <ligand>
        <name>Zn(2+)</name>
        <dbReference type="ChEBI" id="CHEBI:29105"/>
    </ligand>
</feature>
<keyword evidence="15" id="KW-0175">Coiled coil</keyword>
<evidence type="ECO:0000256" key="14">
    <source>
        <dbReference type="HAMAP-Rule" id="MF_01588"/>
    </source>
</evidence>
<dbReference type="Pfam" id="PF12826">
    <property type="entry name" value="HHH_2"/>
    <property type="match status" value="1"/>
</dbReference>
<keyword evidence="9 14" id="KW-0520">NAD</keyword>
<dbReference type="InterPro" id="IPR004149">
    <property type="entry name" value="Znf_DNAligase_C4"/>
</dbReference>
<dbReference type="SMART" id="SM00292">
    <property type="entry name" value="BRCT"/>
    <property type="match status" value="1"/>
</dbReference>
<dbReference type="InterPro" id="IPR036420">
    <property type="entry name" value="BRCT_dom_sf"/>
</dbReference>
<feature type="binding site" evidence="14">
    <location>
        <position position="407"/>
    </location>
    <ligand>
        <name>Zn(2+)</name>
        <dbReference type="ChEBI" id="CHEBI:29105"/>
    </ligand>
</feature>
<keyword evidence="11 14" id="KW-0464">Manganese</keyword>
<feature type="binding site" evidence="14">
    <location>
        <position position="289"/>
    </location>
    <ligand>
        <name>NAD(+)</name>
        <dbReference type="ChEBI" id="CHEBI:57540"/>
    </ligand>
</feature>
<dbReference type="GO" id="GO:0046872">
    <property type="term" value="F:metal ion binding"/>
    <property type="evidence" value="ECO:0007669"/>
    <property type="project" value="UniProtKB-KW"/>
</dbReference>
<comment type="similarity">
    <text evidence="13 14">Belongs to the NAD-dependent DNA ligase family. LigA subfamily.</text>
</comment>
<dbReference type="Gene3D" id="1.10.287.610">
    <property type="entry name" value="Helix hairpin bin"/>
    <property type="match status" value="1"/>
</dbReference>
<evidence type="ECO:0000256" key="2">
    <source>
        <dbReference type="ARBA" id="ARBA00013308"/>
    </source>
</evidence>
<evidence type="ECO:0000259" key="16">
    <source>
        <dbReference type="PROSITE" id="PS50172"/>
    </source>
</evidence>
<dbReference type="InterPro" id="IPR001679">
    <property type="entry name" value="DNA_ligase"/>
</dbReference>
<dbReference type="RefSeq" id="WP_185980058.1">
    <property type="nucleotide sequence ID" value="NZ_CP060204.1"/>
</dbReference>
<evidence type="ECO:0000256" key="3">
    <source>
        <dbReference type="ARBA" id="ARBA00022598"/>
    </source>
</evidence>
<dbReference type="EMBL" id="CP060204">
    <property type="protein sequence ID" value="QNH53975.1"/>
    <property type="molecule type" value="Genomic_DNA"/>
</dbReference>
<dbReference type="CDD" id="cd00114">
    <property type="entry name" value="LIGANc"/>
    <property type="match status" value="1"/>
</dbReference>
<name>A0A7G7VIN2_9FIRM</name>
<dbReference type="SUPFAM" id="SSF52113">
    <property type="entry name" value="BRCT domain"/>
    <property type="match status" value="1"/>
</dbReference>
<dbReference type="SUPFAM" id="SSF56091">
    <property type="entry name" value="DNA ligase/mRNA capping enzyme, catalytic domain"/>
    <property type="match status" value="1"/>
</dbReference>
<evidence type="ECO:0000256" key="6">
    <source>
        <dbReference type="ARBA" id="ARBA00022763"/>
    </source>
</evidence>
<comment type="catalytic activity">
    <reaction evidence="12 14">
        <text>NAD(+) + (deoxyribonucleotide)n-3'-hydroxyl + 5'-phospho-(deoxyribonucleotide)m = (deoxyribonucleotide)n+m + AMP + beta-nicotinamide D-nucleotide.</text>
        <dbReference type="EC" id="6.5.1.2"/>
    </reaction>
</comment>
<keyword evidence="5 14" id="KW-0479">Metal-binding</keyword>
<accession>A0A7G7VIN2</accession>
<dbReference type="InterPro" id="IPR033136">
    <property type="entry name" value="DNA_ligase_CS"/>
</dbReference>
<feature type="coiled-coil region" evidence="15">
    <location>
        <begin position="4"/>
        <end position="31"/>
    </location>
</feature>
<comment type="cofactor">
    <cofactor evidence="14">
        <name>Mg(2+)</name>
        <dbReference type="ChEBI" id="CHEBI:18420"/>
    </cofactor>
    <cofactor evidence="14">
        <name>Mn(2+)</name>
        <dbReference type="ChEBI" id="CHEBI:29035"/>
    </cofactor>
</comment>
<comment type="function">
    <text evidence="14">DNA ligase that catalyzes the formation of phosphodiester linkages between 5'-phosphoryl and 3'-hydroxyl groups in double-stranded DNA using NAD as a coenzyme and as the energy source for the reaction. It is essential for DNA replication and repair of damaged DNA.</text>
</comment>
<evidence type="ECO:0000256" key="12">
    <source>
        <dbReference type="ARBA" id="ARBA00034005"/>
    </source>
</evidence>
<reference evidence="17 18" key="1">
    <citation type="submission" date="2020-07" db="EMBL/GenBank/DDBJ databases">
        <title>Complete genome and description of Selenomonas timonensis sp. nov., a new bacterium isolated from a gingivitis subject.</title>
        <authorList>
            <person name="Antezack A."/>
        </authorList>
    </citation>
    <scope>NUCLEOTIDE SEQUENCE [LARGE SCALE GENOMIC DNA]</scope>
    <source>
        <strain evidence="17 18">Marseille-Q3039</strain>
    </source>
</reference>
<dbReference type="GO" id="GO:0005829">
    <property type="term" value="C:cytosol"/>
    <property type="evidence" value="ECO:0007669"/>
    <property type="project" value="TreeGrafter"/>
</dbReference>
<evidence type="ECO:0000256" key="8">
    <source>
        <dbReference type="ARBA" id="ARBA00022842"/>
    </source>
</evidence>
<feature type="binding site" evidence="14">
    <location>
        <position position="425"/>
    </location>
    <ligand>
        <name>Zn(2+)</name>
        <dbReference type="ChEBI" id="CHEBI:29105"/>
    </ligand>
</feature>
<dbReference type="HAMAP" id="MF_01588">
    <property type="entry name" value="DNA_ligase_A"/>
    <property type="match status" value="1"/>
</dbReference>
<evidence type="ECO:0000256" key="15">
    <source>
        <dbReference type="SAM" id="Coils"/>
    </source>
</evidence>
<evidence type="ECO:0000256" key="10">
    <source>
        <dbReference type="ARBA" id="ARBA00023204"/>
    </source>
</evidence>
<feature type="binding site" evidence="14">
    <location>
        <begin position="85"/>
        <end position="86"/>
    </location>
    <ligand>
        <name>NAD(+)</name>
        <dbReference type="ChEBI" id="CHEBI:57540"/>
    </ligand>
</feature>
<dbReference type="InterPro" id="IPR041663">
    <property type="entry name" value="DisA/LigA_HHH"/>
</dbReference>
<feature type="domain" description="BRCT" evidence="16">
    <location>
        <begin position="594"/>
        <end position="666"/>
    </location>
</feature>
<dbReference type="PROSITE" id="PS50172">
    <property type="entry name" value="BRCT"/>
    <property type="match status" value="1"/>
</dbReference>
<dbReference type="AlphaFoldDB" id="A0A7G7VIN2"/>
<dbReference type="Proteomes" id="UP000515480">
    <property type="component" value="Chromosome"/>
</dbReference>
<evidence type="ECO:0000256" key="1">
    <source>
        <dbReference type="ARBA" id="ARBA00012722"/>
    </source>
</evidence>
<dbReference type="InterPro" id="IPR013840">
    <property type="entry name" value="DNAligase_N"/>
</dbReference>
<feature type="binding site" evidence="14">
    <location>
        <position position="137"/>
    </location>
    <ligand>
        <name>NAD(+)</name>
        <dbReference type="ChEBI" id="CHEBI:57540"/>
    </ligand>
</feature>
<dbReference type="EC" id="6.5.1.2" evidence="1 14"/>
<dbReference type="GO" id="GO:0003911">
    <property type="term" value="F:DNA ligase (NAD+) activity"/>
    <property type="evidence" value="ECO:0007669"/>
    <property type="project" value="UniProtKB-UniRule"/>
</dbReference>
<feature type="binding site" evidence="14">
    <location>
        <position position="410"/>
    </location>
    <ligand>
        <name>Zn(2+)</name>
        <dbReference type="ChEBI" id="CHEBI:29105"/>
    </ligand>
</feature>
<dbReference type="PANTHER" id="PTHR23389">
    <property type="entry name" value="CHROMOSOME TRANSMISSION FIDELITY FACTOR 18"/>
    <property type="match status" value="1"/>
</dbReference>
<dbReference type="InterPro" id="IPR010994">
    <property type="entry name" value="RuvA_2-like"/>
</dbReference>
<feature type="binding site" evidence="14">
    <location>
        <position position="114"/>
    </location>
    <ligand>
        <name>NAD(+)</name>
        <dbReference type="ChEBI" id="CHEBI:57540"/>
    </ligand>
</feature>
<feature type="active site" description="N6-AMP-lysine intermediate" evidence="14">
    <location>
        <position position="116"/>
    </location>
</feature>
<evidence type="ECO:0000256" key="9">
    <source>
        <dbReference type="ARBA" id="ARBA00023027"/>
    </source>
</evidence>
<evidence type="ECO:0000256" key="13">
    <source>
        <dbReference type="ARBA" id="ARBA00060881"/>
    </source>
</evidence>
<dbReference type="NCBIfam" id="NF005932">
    <property type="entry name" value="PRK07956.1"/>
    <property type="match status" value="1"/>
</dbReference>